<sequence>MVEDIAERIAAARAEGRAYDLPDTEDLAQAYAVQDALAAKVGEAAGWKLAVNGKPQMQFFGVSEPVAARVFRADLAESGAALPRRRFHALTIEPEIMAVMGEGAGALGAEASAGETLAAIDRFLPAIELIDMRGLSLKDATLPQAVALNVFNAGAVTGGPGVAPDQLDPATVRVTLDIDGRRAGEATGSAPQPPGEAVRWLAGHLAARGLALRPGDVVLCGTLLPMTLLPETARRVRVRMKWLGEVGFSLDG</sequence>
<dbReference type="Proteomes" id="UP000253370">
    <property type="component" value="Unassembled WGS sequence"/>
</dbReference>
<dbReference type="GO" id="GO:0005737">
    <property type="term" value="C:cytoplasm"/>
    <property type="evidence" value="ECO:0007669"/>
    <property type="project" value="TreeGrafter"/>
</dbReference>
<dbReference type="Pfam" id="PF01557">
    <property type="entry name" value="FAA_hydrolase"/>
    <property type="match status" value="1"/>
</dbReference>
<dbReference type="PANTHER" id="PTHR30143">
    <property type="entry name" value="ACID HYDRATASE"/>
    <property type="match status" value="1"/>
</dbReference>
<dbReference type="InterPro" id="IPR011234">
    <property type="entry name" value="Fumarylacetoacetase-like_C"/>
</dbReference>
<evidence type="ECO:0000313" key="3">
    <source>
        <dbReference type="EMBL" id="RBI86708.1"/>
    </source>
</evidence>
<keyword evidence="1" id="KW-0456">Lyase</keyword>
<dbReference type="AlphaFoldDB" id="A0A365UCE8"/>
<dbReference type="GO" id="GO:0008684">
    <property type="term" value="F:2-oxopent-4-enoate hydratase activity"/>
    <property type="evidence" value="ECO:0007669"/>
    <property type="project" value="TreeGrafter"/>
</dbReference>
<evidence type="ECO:0000256" key="1">
    <source>
        <dbReference type="ARBA" id="ARBA00023239"/>
    </source>
</evidence>
<reference evidence="3 4" key="1">
    <citation type="submission" date="2018-07" db="EMBL/GenBank/DDBJ databases">
        <title>Rhodosalinus sp. strain E84T genomic sequence and assembly.</title>
        <authorList>
            <person name="Liu Z.-W."/>
            <person name="Lu D.-C."/>
        </authorList>
    </citation>
    <scope>NUCLEOTIDE SEQUENCE [LARGE SCALE GENOMIC DNA]</scope>
    <source>
        <strain evidence="3 4">E84</strain>
    </source>
</reference>
<protein>
    <recommendedName>
        <fullName evidence="2">Fumarylacetoacetase-like C-terminal domain-containing protein</fullName>
    </recommendedName>
</protein>
<dbReference type="InterPro" id="IPR050772">
    <property type="entry name" value="Hydratase-Decarb/MhpD_sf"/>
</dbReference>
<organism evidence="3 4">
    <name type="scientific">Rhodosalinus halophilus</name>
    <dbReference type="NCBI Taxonomy" id="2259333"/>
    <lineage>
        <taxon>Bacteria</taxon>
        <taxon>Pseudomonadati</taxon>
        <taxon>Pseudomonadota</taxon>
        <taxon>Alphaproteobacteria</taxon>
        <taxon>Rhodobacterales</taxon>
        <taxon>Paracoccaceae</taxon>
        <taxon>Rhodosalinus</taxon>
    </lineage>
</organism>
<name>A0A365UCE8_9RHOB</name>
<feature type="domain" description="Fumarylacetoacetase-like C-terminal" evidence="2">
    <location>
        <begin position="75"/>
        <end position="243"/>
    </location>
</feature>
<evidence type="ECO:0000259" key="2">
    <source>
        <dbReference type="Pfam" id="PF01557"/>
    </source>
</evidence>
<dbReference type="PANTHER" id="PTHR30143:SF0">
    <property type="entry name" value="2-KETO-4-PENTENOATE HYDRATASE"/>
    <property type="match status" value="1"/>
</dbReference>
<dbReference type="InterPro" id="IPR036663">
    <property type="entry name" value="Fumarylacetoacetase_C_sf"/>
</dbReference>
<dbReference type="OrthoDB" id="9792137at2"/>
<accession>A0A365UCE8</accession>
<dbReference type="SUPFAM" id="SSF56529">
    <property type="entry name" value="FAH"/>
    <property type="match status" value="1"/>
</dbReference>
<proteinExistence type="predicted"/>
<keyword evidence="4" id="KW-1185">Reference proteome</keyword>
<dbReference type="RefSeq" id="WP_113288258.1">
    <property type="nucleotide sequence ID" value="NZ_QNTQ01000004.1"/>
</dbReference>
<comment type="caution">
    <text evidence="3">The sequence shown here is derived from an EMBL/GenBank/DDBJ whole genome shotgun (WGS) entry which is preliminary data.</text>
</comment>
<dbReference type="EMBL" id="QNTQ01000004">
    <property type="protein sequence ID" value="RBI86708.1"/>
    <property type="molecule type" value="Genomic_DNA"/>
</dbReference>
<gene>
    <name evidence="3" type="ORF">DRV85_04600</name>
</gene>
<evidence type="ECO:0000313" key="4">
    <source>
        <dbReference type="Proteomes" id="UP000253370"/>
    </source>
</evidence>
<dbReference type="Gene3D" id="3.90.850.10">
    <property type="entry name" value="Fumarylacetoacetase-like, C-terminal domain"/>
    <property type="match status" value="1"/>
</dbReference>